<dbReference type="EMBL" id="JAUJLE010000995">
    <property type="protein sequence ID" value="KAK0949819.1"/>
    <property type="molecule type" value="Genomic_DNA"/>
</dbReference>
<evidence type="ECO:0000256" key="5">
    <source>
        <dbReference type="SAM" id="Phobius"/>
    </source>
</evidence>
<feature type="non-terminal residue" evidence="6">
    <location>
        <position position="175"/>
    </location>
</feature>
<feature type="transmembrane region" description="Helical" evidence="5">
    <location>
        <begin position="121"/>
        <end position="138"/>
    </location>
</feature>
<dbReference type="GO" id="GO:0022857">
    <property type="term" value="F:transmembrane transporter activity"/>
    <property type="evidence" value="ECO:0007669"/>
    <property type="project" value="TreeGrafter"/>
</dbReference>
<evidence type="ECO:0000256" key="1">
    <source>
        <dbReference type="ARBA" id="ARBA00004141"/>
    </source>
</evidence>
<keyword evidence="4 5" id="KW-0472">Membrane</keyword>
<evidence type="ECO:0000313" key="7">
    <source>
        <dbReference type="Proteomes" id="UP001175353"/>
    </source>
</evidence>
<name>A0AAN6GXS6_9PEZI</name>
<keyword evidence="2 5" id="KW-0812">Transmembrane</keyword>
<comment type="subcellular location">
    <subcellularLocation>
        <location evidence="1">Membrane</location>
        <topology evidence="1">Multi-pass membrane protein</topology>
    </subcellularLocation>
</comment>
<accession>A0AAN6GXS6</accession>
<organism evidence="6 7">
    <name type="scientific">Friedmanniomyces endolithicus</name>
    <dbReference type="NCBI Taxonomy" id="329885"/>
    <lineage>
        <taxon>Eukaryota</taxon>
        <taxon>Fungi</taxon>
        <taxon>Dikarya</taxon>
        <taxon>Ascomycota</taxon>
        <taxon>Pezizomycotina</taxon>
        <taxon>Dothideomycetes</taxon>
        <taxon>Dothideomycetidae</taxon>
        <taxon>Mycosphaerellales</taxon>
        <taxon>Teratosphaeriaceae</taxon>
        <taxon>Friedmanniomyces</taxon>
    </lineage>
</organism>
<reference evidence="6" key="1">
    <citation type="submission" date="2023-06" db="EMBL/GenBank/DDBJ databases">
        <title>Black Yeasts Isolated from many extreme environments.</title>
        <authorList>
            <person name="Coleine C."/>
            <person name="Stajich J.E."/>
            <person name="Selbmann L."/>
        </authorList>
    </citation>
    <scope>NUCLEOTIDE SEQUENCE</scope>
    <source>
        <strain evidence="6">CCFEE 5200</strain>
    </source>
</reference>
<dbReference type="GO" id="GO:0005886">
    <property type="term" value="C:plasma membrane"/>
    <property type="evidence" value="ECO:0007669"/>
    <property type="project" value="TreeGrafter"/>
</dbReference>
<keyword evidence="3 5" id="KW-1133">Transmembrane helix</keyword>
<gene>
    <name evidence="6" type="ORF">LTR91_026135</name>
</gene>
<sequence length="175" mass="19451">MSMLATIVYHPVQARRKQLLTESGVFYVPSIFLSAAFVFLFLFMEETNYDRSTSGVATNPGLEASLEPGVNLASPDKPAMAADSPETGSLEAGHTKYKEKTFLQRLSLFDVSRKQRMPYRMLLSLRLVSWPVIFYAGFSYGSYLIWFNVLNATASIILGGAPYNFSSSMVGLSYL</sequence>
<dbReference type="Proteomes" id="UP001175353">
    <property type="component" value="Unassembled WGS sequence"/>
</dbReference>
<evidence type="ECO:0000256" key="2">
    <source>
        <dbReference type="ARBA" id="ARBA00022692"/>
    </source>
</evidence>
<dbReference type="PANTHER" id="PTHR23502:SF30">
    <property type="entry name" value="TRANSPORTER, PUTATIVE (AFU_ORTHOLOGUE AFUA_8G04702)-RELATED"/>
    <property type="match status" value="1"/>
</dbReference>
<dbReference type="AlphaFoldDB" id="A0AAN6GXS6"/>
<proteinExistence type="predicted"/>
<dbReference type="PANTHER" id="PTHR23502">
    <property type="entry name" value="MAJOR FACILITATOR SUPERFAMILY"/>
    <property type="match status" value="1"/>
</dbReference>
<keyword evidence="7" id="KW-1185">Reference proteome</keyword>
<protein>
    <submittedName>
        <fullName evidence="6">Uncharacterized protein</fullName>
    </submittedName>
</protein>
<evidence type="ECO:0000256" key="3">
    <source>
        <dbReference type="ARBA" id="ARBA00022989"/>
    </source>
</evidence>
<feature type="transmembrane region" description="Helical" evidence="5">
    <location>
        <begin position="24"/>
        <end position="44"/>
    </location>
</feature>
<comment type="caution">
    <text evidence="6">The sequence shown here is derived from an EMBL/GenBank/DDBJ whole genome shotgun (WGS) entry which is preliminary data.</text>
</comment>
<evidence type="ECO:0000313" key="6">
    <source>
        <dbReference type="EMBL" id="KAK0949819.1"/>
    </source>
</evidence>
<evidence type="ECO:0000256" key="4">
    <source>
        <dbReference type="ARBA" id="ARBA00023136"/>
    </source>
</evidence>